<evidence type="ECO:0000313" key="3">
    <source>
        <dbReference type="Proteomes" id="UP000580250"/>
    </source>
</evidence>
<comment type="caution">
    <text evidence="2">The sequence shown here is derived from an EMBL/GenBank/DDBJ whole genome shotgun (WGS) entry which is preliminary data.</text>
</comment>
<evidence type="ECO:0000313" key="1">
    <source>
        <dbReference type="EMBL" id="CAD2190239.1"/>
    </source>
</evidence>
<reference evidence="2 3" key="1">
    <citation type="submission" date="2020-08" db="EMBL/GenBank/DDBJ databases">
        <authorList>
            <person name="Koutsovoulos G."/>
            <person name="Danchin GJ E."/>
        </authorList>
    </citation>
    <scope>NUCLEOTIDE SEQUENCE [LARGE SCALE GENOMIC DNA]</scope>
</reference>
<sequence length="80" mass="9568">MYFLPVLGFYKSINPIIFQNSTKFLFIYKALLLPNFNKKWIEIKFNRNSSMPKSDGPMFGEKLNSCVQYYLFDFLLYCDI</sequence>
<evidence type="ECO:0000313" key="2">
    <source>
        <dbReference type="EMBL" id="CAD2200682.1"/>
    </source>
</evidence>
<dbReference type="EMBL" id="CAJEWN010000796">
    <property type="protein sequence ID" value="CAD2190239.1"/>
    <property type="molecule type" value="Genomic_DNA"/>
</dbReference>
<name>A0A6V7XN44_MELEN</name>
<proteinExistence type="predicted"/>
<dbReference type="EMBL" id="CAJEWN010001888">
    <property type="protein sequence ID" value="CAD2200682.1"/>
    <property type="molecule type" value="Genomic_DNA"/>
</dbReference>
<dbReference type="Proteomes" id="UP000580250">
    <property type="component" value="Unassembled WGS sequence"/>
</dbReference>
<organism evidence="2 3">
    <name type="scientific">Meloidogyne enterolobii</name>
    <name type="common">Root-knot nematode worm</name>
    <name type="synonym">Meloidogyne mayaguensis</name>
    <dbReference type="NCBI Taxonomy" id="390850"/>
    <lineage>
        <taxon>Eukaryota</taxon>
        <taxon>Metazoa</taxon>
        <taxon>Ecdysozoa</taxon>
        <taxon>Nematoda</taxon>
        <taxon>Chromadorea</taxon>
        <taxon>Rhabditida</taxon>
        <taxon>Tylenchina</taxon>
        <taxon>Tylenchomorpha</taxon>
        <taxon>Tylenchoidea</taxon>
        <taxon>Meloidogynidae</taxon>
        <taxon>Meloidogyninae</taxon>
        <taxon>Meloidogyne</taxon>
    </lineage>
</organism>
<accession>A0A6V7XN44</accession>
<dbReference type="AlphaFoldDB" id="A0A6V7XN44"/>
<gene>
    <name evidence="1" type="ORF">MENT_LOCUS43015</name>
    <name evidence="2" type="ORF">MENT_LOCUS54168</name>
</gene>
<protein>
    <submittedName>
        <fullName evidence="2">Uncharacterized protein</fullName>
    </submittedName>
</protein>